<proteinExistence type="predicted"/>
<dbReference type="AlphaFoldDB" id="A0A1V0TJ52"/>
<keyword evidence="2" id="KW-1185">Reference proteome</keyword>
<reference evidence="1 2" key="1">
    <citation type="submission" date="2017-04" db="EMBL/GenBank/DDBJ databases">
        <title>Complete Genome Sequence of Streptomyces gilvosporeus F607, a Capable Producer of Natamycin.</title>
        <authorList>
            <person name="Zong G."/>
            <person name="Zhong C."/>
            <person name="Fu J."/>
            <person name="Qin R."/>
            <person name="Cao G."/>
        </authorList>
    </citation>
    <scope>NUCLEOTIDE SEQUENCE [LARGE SCALE GENOMIC DNA]</scope>
    <source>
        <strain evidence="1 2">F607</strain>
    </source>
</reference>
<dbReference type="KEGG" id="sgv:B1H19_00710"/>
<dbReference type="OrthoDB" id="3959097at2"/>
<organism evidence="1 2">
    <name type="scientific">Streptomyces gilvosporeus</name>
    <dbReference type="NCBI Taxonomy" id="553510"/>
    <lineage>
        <taxon>Bacteria</taxon>
        <taxon>Bacillati</taxon>
        <taxon>Actinomycetota</taxon>
        <taxon>Actinomycetes</taxon>
        <taxon>Kitasatosporales</taxon>
        <taxon>Streptomycetaceae</taxon>
        <taxon>Streptomyces</taxon>
    </lineage>
</organism>
<dbReference type="RefSeq" id="WP_083102339.1">
    <property type="nucleotide sequence ID" value="NZ_CP020569.1"/>
</dbReference>
<gene>
    <name evidence="1" type="ORF">B1H19_00710</name>
</gene>
<name>A0A1V0TJ52_9ACTN</name>
<accession>A0A1V0TJ52</accession>
<protein>
    <submittedName>
        <fullName evidence="1">Uncharacterized protein</fullName>
    </submittedName>
</protein>
<evidence type="ECO:0000313" key="2">
    <source>
        <dbReference type="Proteomes" id="UP000192726"/>
    </source>
</evidence>
<evidence type="ECO:0000313" key="1">
    <source>
        <dbReference type="EMBL" id="ARF52913.1"/>
    </source>
</evidence>
<sequence length="419" mass="46123">MTAADSAPSTACILTGYRPEDGFVAVELNPPPAEYVWHDEDAEQQEERYGPGVGYHQWLAVDAQSGAVWFGDIDWRAAREHLDSQLPGVPRRALGDGTLPAPGVLVHLLTHLAHDEQRGYSWRFFSAEELHALALRILPAVQRLVDSVHRVGPARELEWSAEAATAWDDIEQAATYTFDSFGAVIWPRLRMSPVPAWRVEVGAFLASNPGLCDPSWGVATDAELEAYADYRPDSGYGGVPGRVCRAADRQIEDGVTFYGHRAALYAYRAQVCGDRSPTEARTWLETTEAGRDTWEAAKPPGVTLADVPDCVLAALAERFQGAAHEEGLVLTGLSAYLQQLRADERAAVDRQLVCEGEEVERLEGMLKDFRAARNRTVTRILAWADGRGDAEIAHLASLSHDDVRDWRARLTTEQVTATP</sequence>
<dbReference type="Proteomes" id="UP000192726">
    <property type="component" value="Chromosome"/>
</dbReference>
<dbReference type="EMBL" id="CP020569">
    <property type="protein sequence ID" value="ARF52913.1"/>
    <property type="molecule type" value="Genomic_DNA"/>
</dbReference>